<gene>
    <name evidence="3" type="ORF">PMAYCL1PPCAC_12443</name>
</gene>
<comment type="caution">
    <text evidence="3">The sequence shown here is derived from an EMBL/GenBank/DDBJ whole genome shotgun (WGS) entry which is preliminary data.</text>
</comment>
<feature type="region of interest" description="Disordered" evidence="2">
    <location>
        <begin position="33"/>
        <end position="69"/>
    </location>
</feature>
<evidence type="ECO:0000256" key="1">
    <source>
        <dbReference type="SAM" id="Coils"/>
    </source>
</evidence>
<name>A0AAN4ZJ80_9BILA</name>
<dbReference type="Proteomes" id="UP001328107">
    <property type="component" value="Unassembled WGS sequence"/>
</dbReference>
<organism evidence="3 4">
    <name type="scientific">Pristionchus mayeri</name>
    <dbReference type="NCBI Taxonomy" id="1317129"/>
    <lineage>
        <taxon>Eukaryota</taxon>
        <taxon>Metazoa</taxon>
        <taxon>Ecdysozoa</taxon>
        <taxon>Nematoda</taxon>
        <taxon>Chromadorea</taxon>
        <taxon>Rhabditida</taxon>
        <taxon>Rhabditina</taxon>
        <taxon>Diplogasteromorpha</taxon>
        <taxon>Diplogasteroidea</taxon>
        <taxon>Neodiplogasteridae</taxon>
        <taxon>Pristionchus</taxon>
    </lineage>
</organism>
<feature type="compositionally biased region" description="Basic and acidic residues" evidence="2">
    <location>
        <begin position="54"/>
        <end position="69"/>
    </location>
</feature>
<dbReference type="EMBL" id="BTRK01000003">
    <property type="protein sequence ID" value="GMR42248.1"/>
    <property type="molecule type" value="Genomic_DNA"/>
</dbReference>
<keyword evidence="1" id="KW-0175">Coiled coil</keyword>
<evidence type="ECO:0000256" key="2">
    <source>
        <dbReference type="SAM" id="MobiDB-lite"/>
    </source>
</evidence>
<protein>
    <submittedName>
        <fullName evidence="3">Uncharacterized protein</fullName>
    </submittedName>
</protein>
<accession>A0AAN4ZJ80</accession>
<keyword evidence="4" id="KW-1185">Reference proteome</keyword>
<evidence type="ECO:0000313" key="4">
    <source>
        <dbReference type="Proteomes" id="UP001328107"/>
    </source>
</evidence>
<proteinExistence type="predicted"/>
<dbReference type="AlphaFoldDB" id="A0AAN4ZJ80"/>
<sequence length="207" mass="24161">MLDRLDAPLRSSIRKNYFRNEDRHVSFESTRMTSGNNITNNMEKKAKTRQPKPGAERKRNTVAEKEQSKKIKNNEVITKVQEGREEVTTAEELMRTTERKICEIKQITAIRFKDIGMFVSQVPRVEERKHKLRNEWAEIEKKSAILEESKDLDQFEDAIEQHEQLVTRVSNELDKISAQFDLLDESVGDMDELMPLLNNLLLACNIE</sequence>
<reference evidence="4" key="1">
    <citation type="submission" date="2022-10" db="EMBL/GenBank/DDBJ databases">
        <title>Genome assembly of Pristionchus species.</title>
        <authorList>
            <person name="Yoshida K."/>
            <person name="Sommer R.J."/>
        </authorList>
    </citation>
    <scope>NUCLEOTIDE SEQUENCE [LARGE SCALE GENOMIC DNA]</scope>
    <source>
        <strain evidence="4">RS5460</strain>
    </source>
</reference>
<evidence type="ECO:0000313" key="3">
    <source>
        <dbReference type="EMBL" id="GMR42248.1"/>
    </source>
</evidence>
<feature type="coiled-coil region" evidence="1">
    <location>
        <begin position="145"/>
        <end position="179"/>
    </location>
</feature>